<gene>
    <name evidence="1" type="ORF">LCY76_11330</name>
</gene>
<evidence type="ECO:0000313" key="1">
    <source>
        <dbReference type="EMBL" id="MCK6257187.1"/>
    </source>
</evidence>
<comment type="caution">
    <text evidence="1">The sequence shown here is derived from an EMBL/GenBank/DDBJ whole genome shotgun (WGS) entry which is preliminary data.</text>
</comment>
<name>A0A9X2BFD1_9BACL</name>
<proteinExistence type="predicted"/>
<dbReference type="EMBL" id="JAIWJX010000002">
    <property type="protein sequence ID" value="MCK6257187.1"/>
    <property type="molecule type" value="Genomic_DNA"/>
</dbReference>
<sequence>MITGLLLLLLAGAGIAGFIKKHIFRIKDPDLEDYMDQLKAQTWYQELADDPRSCGLIASFEQNAPLKDVYYVQQLLRNDGSKEGFIRYIREKTQ</sequence>
<protein>
    <submittedName>
        <fullName evidence="1">Uncharacterized protein</fullName>
    </submittedName>
</protein>
<dbReference type="RefSeq" id="WP_248252710.1">
    <property type="nucleotide sequence ID" value="NZ_JAIWJX010000002.1"/>
</dbReference>
<keyword evidence="2" id="KW-1185">Reference proteome</keyword>
<accession>A0A9X2BFD1</accession>
<reference evidence="1" key="1">
    <citation type="submission" date="2021-09" db="EMBL/GenBank/DDBJ databases">
        <title>Genome analysis of Fictibacillus sp. KIGAM418 isolated from marine sediment.</title>
        <authorList>
            <person name="Seo M.-J."/>
            <person name="Cho E.-S."/>
            <person name="Hwang C.Y."/>
        </authorList>
    </citation>
    <scope>NUCLEOTIDE SEQUENCE</scope>
    <source>
        <strain evidence="1">KIGAM418</strain>
    </source>
</reference>
<dbReference type="Proteomes" id="UP001139011">
    <property type="component" value="Unassembled WGS sequence"/>
</dbReference>
<dbReference type="AlphaFoldDB" id="A0A9X2BFD1"/>
<organism evidence="1 2">
    <name type="scientific">Fictibacillus marinisediminis</name>
    <dbReference type="NCBI Taxonomy" id="2878389"/>
    <lineage>
        <taxon>Bacteria</taxon>
        <taxon>Bacillati</taxon>
        <taxon>Bacillota</taxon>
        <taxon>Bacilli</taxon>
        <taxon>Bacillales</taxon>
        <taxon>Fictibacillaceae</taxon>
        <taxon>Fictibacillus</taxon>
    </lineage>
</organism>
<evidence type="ECO:0000313" key="2">
    <source>
        <dbReference type="Proteomes" id="UP001139011"/>
    </source>
</evidence>